<evidence type="ECO:0000256" key="7">
    <source>
        <dbReference type="SAM" id="Phobius"/>
    </source>
</evidence>
<dbReference type="GO" id="GO:0008381">
    <property type="term" value="F:mechanosensitive monoatomic ion channel activity"/>
    <property type="evidence" value="ECO:0007669"/>
    <property type="project" value="UniProtKB-ARBA"/>
</dbReference>
<evidence type="ECO:0000259" key="10">
    <source>
        <dbReference type="Pfam" id="PF21082"/>
    </source>
</evidence>
<dbReference type="InterPro" id="IPR023408">
    <property type="entry name" value="MscS_beta-dom_sf"/>
</dbReference>
<keyword evidence="5 7" id="KW-1133">Transmembrane helix</keyword>
<evidence type="ECO:0000256" key="8">
    <source>
        <dbReference type="SAM" id="SignalP"/>
    </source>
</evidence>
<dbReference type="AlphaFoldDB" id="A0A1H6F9M1"/>
<feature type="signal peptide" evidence="8">
    <location>
        <begin position="1"/>
        <end position="18"/>
    </location>
</feature>
<reference evidence="11 12" key="1">
    <citation type="submission" date="2016-10" db="EMBL/GenBank/DDBJ databases">
        <authorList>
            <person name="de Groot N.N."/>
        </authorList>
    </citation>
    <scope>NUCLEOTIDE SEQUENCE [LARGE SCALE GENOMIC DNA]</scope>
    <source>
        <strain evidence="11">MBHS1</strain>
    </source>
</reference>
<dbReference type="InterPro" id="IPR006685">
    <property type="entry name" value="MscS_channel_2nd"/>
</dbReference>
<evidence type="ECO:0000313" key="12">
    <source>
        <dbReference type="Proteomes" id="UP000236724"/>
    </source>
</evidence>
<dbReference type="PANTHER" id="PTHR43634">
    <property type="entry name" value="OW CONDUCTANCE MECHANOSENSITIVE CHANNEL"/>
    <property type="match status" value="1"/>
</dbReference>
<dbReference type="RefSeq" id="WP_177428360.1">
    <property type="nucleotide sequence ID" value="NZ_FMSV02000376.1"/>
</dbReference>
<feature type="chain" id="PRO_5014835248" evidence="8">
    <location>
        <begin position="19"/>
        <end position="587"/>
    </location>
</feature>
<accession>A0A1H6F9M1</accession>
<feature type="transmembrane region" description="Helical" evidence="7">
    <location>
        <begin position="329"/>
        <end position="350"/>
    </location>
</feature>
<dbReference type="InterPro" id="IPR010920">
    <property type="entry name" value="LSM_dom_sf"/>
</dbReference>
<feature type="transmembrane region" description="Helical" evidence="7">
    <location>
        <begin position="356"/>
        <end position="376"/>
    </location>
</feature>
<keyword evidence="4 7" id="KW-0812">Transmembrane</keyword>
<keyword evidence="6 7" id="KW-0472">Membrane</keyword>
<evidence type="ECO:0000256" key="6">
    <source>
        <dbReference type="ARBA" id="ARBA00023136"/>
    </source>
</evidence>
<evidence type="ECO:0000256" key="1">
    <source>
        <dbReference type="ARBA" id="ARBA00004651"/>
    </source>
</evidence>
<dbReference type="InterPro" id="IPR049278">
    <property type="entry name" value="MS_channel_C"/>
</dbReference>
<dbReference type="InterPro" id="IPR011014">
    <property type="entry name" value="MscS_channel_TM-2"/>
</dbReference>
<dbReference type="EMBL" id="FMSV02000376">
    <property type="protein sequence ID" value="SEH05714.1"/>
    <property type="molecule type" value="Genomic_DNA"/>
</dbReference>
<evidence type="ECO:0000256" key="5">
    <source>
        <dbReference type="ARBA" id="ARBA00022989"/>
    </source>
</evidence>
<evidence type="ECO:0000256" key="3">
    <source>
        <dbReference type="ARBA" id="ARBA00022475"/>
    </source>
</evidence>
<dbReference type="SUPFAM" id="SSF82689">
    <property type="entry name" value="Mechanosensitive channel protein MscS (YggB), C-terminal domain"/>
    <property type="match status" value="1"/>
</dbReference>
<evidence type="ECO:0000259" key="9">
    <source>
        <dbReference type="Pfam" id="PF00924"/>
    </source>
</evidence>
<dbReference type="GO" id="GO:0005886">
    <property type="term" value="C:plasma membrane"/>
    <property type="evidence" value="ECO:0007669"/>
    <property type="project" value="UniProtKB-SubCell"/>
</dbReference>
<dbReference type="Gene3D" id="3.30.70.100">
    <property type="match status" value="1"/>
</dbReference>
<proteinExistence type="inferred from homology"/>
<feature type="domain" description="Mechanosensitive ion channel MscS" evidence="9">
    <location>
        <begin position="378"/>
        <end position="443"/>
    </location>
</feature>
<dbReference type="Gene3D" id="1.10.287.1260">
    <property type="match status" value="1"/>
</dbReference>
<dbReference type="InterPro" id="IPR011066">
    <property type="entry name" value="MscS_channel_C_sf"/>
</dbReference>
<dbReference type="SUPFAM" id="SSF50182">
    <property type="entry name" value="Sm-like ribonucleoproteins"/>
    <property type="match status" value="1"/>
</dbReference>
<dbReference type="PANTHER" id="PTHR43634:SF2">
    <property type="entry name" value="LOW CONDUCTANCE MECHANOSENSITIVE CHANNEL YNAI"/>
    <property type="match status" value="1"/>
</dbReference>
<dbReference type="Proteomes" id="UP000236724">
    <property type="component" value="Unassembled WGS sequence"/>
</dbReference>
<keyword evidence="3" id="KW-1003">Cell membrane</keyword>
<evidence type="ECO:0000313" key="11">
    <source>
        <dbReference type="EMBL" id="SEH05714.1"/>
    </source>
</evidence>
<dbReference type="Pfam" id="PF00924">
    <property type="entry name" value="MS_channel_2nd"/>
    <property type="match status" value="1"/>
</dbReference>
<evidence type="ECO:0000256" key="2">
    <source>
        <dbReference type="ARBA" id="ARBA00008017"/>
    </source>
</evidence>
<name>A0A1H6F9M1_9GAMM</name>
<evidence type="ECO:0000256" key="4">
    <source>
        <dbReference type="ARBA" id="ARBA00022692"/>
    </source>
</evidence>
<feature type="domain" description="Mechanosensitive ion channel MscS C-terminal" evidence="10">
    <location>
        <begin position="452"/>
        <end position="538"/>
    </location>
</feature>
<sequence length="587" mass="66431">MYYFIALVWLMFSTVAVAEEGQSEVIGTSETVITTVRTEKSVSAPVPEGLKSPQKTLDSFLMAMEALKAGDKDALDKAEQTLDLSQVNTLVRKERGRDLAWMLLTVLENTPYLEPKTLPPAHKDSEYTLYDYAEGKLYFAKQTDGRWLFAHESLDTLQAILNTLQTQQQTQAETDESVAPLVSSAPEHLPWHLRISQKVPEWLKPTLLDVAYWQWLSILLIVLLGVVADRLAAFVLRVSVKIWQKFAKPYYRKLSSNILRPLGLMMMASIWWMGLNLLGLPDDVLLVLLVAAKFMAGLSGIWTAYRLVDLISAFFQEQALKTETLLDDMLVPLITQVLKIFVTVAGIIFIANSLSLNISGVLAGLGLGGLAFALAAKDAVENLFGFVTVLTDRPFLVGDWIVIDKIEGTVESIGFRSTRIRTFYNSVITLPNSRMITAEVDNMGQRRYRRLKMVLSLTYDTPPERIDGYCEGLRELVRQHPHTRKDYFHIYFNEYAASSLDIMVYIFFEVPTWSMELQARHQFLLDALKLAERMGVEFAFPTQTLYWQQVDENANHPIDELLPAGSSSNHAQDVARQQAEYITRGKR</sequence>
<dbReference type="InterPro" id="IPR045042">
    <property type="entry name" value="YnaI-like"/>
</dbReference>
<feature type="transmembrane region" description="Helical" evidence="7">
    <location>
        <begin position="257"/>
        <end position="278"/>
    </location>
</feature>
<dbReference type="Pfam" id="PF21082">
    <property type="entry name" value="MS_channel_3rd"/>
    <property type="match status" value="1"/>
</dbReference>
<comment type="similarity">
    <text evidence="2">Belongs to the MscS (TC 1.A.23) family.</text>
</comment>
<dbReference type="SUPFAM" id="SSF82861">
    <property type="entry name" value="Mechanosensitive channel protein MscS (YggB), transmembrane region"/>
    <property type="match status" value="1"/>
</dbReference>
<protein>
    <submittedName>
        <fullName evidence="11">Low conductance mechanosensitive channel YnaI</fullName>
    </submittedName>
</protein>
<organism evidence="11 12">
    <name type="scientific">Candidatus Venteria ishoeyi</name>
    <dbReference type="NCBI Taxonomy" id="1899563"/>
    <lineage>
        <taxon>Bacteria</taxon>
        <taxon>Pseudomonadati</taxon>
        <taxon>Pseudomonadota</taxon>
        <taxon>Gammaproteobacteria</taxon>
        <taxon>Thiotrichales</taxon>
        <taxon>Thiotrichaceae</taxon>
        <taxon>Venteria</taxon>
    </lineage>
</organism>
<gene>
    <name evidence="11" type="primary">ynaI</name>
    <name evidence="11" type="ORF">MBHS_01569</name>
</gene>
<keyword evidence="12" id="KW-1185">Reference proteome</keyword>
<feature type="transmembrane region" description="Helical" evidence="7">
    <location>
        <begin position="284"/>
        <end position="308"/>
    </location>
</feature>
<dbReference type="Gene3D" id="2.30.30.60">
    <property type="match status" value="1"/>
</dbReference>
<comment type="subcellular location">
    <subcellularLocation>
        <location evidence="1">Cell membrane</location>
        <topology evidence="1">Multi-pass membrane protein</topology>
    </subcellularLocation>
</comment>
<keyword evidence="8" id="KW-0732">Signal</keyword>
<feature type="transmembrane region" description="Helical" evidence="7">
    <location>
        <begin position="212"/>
        <end position="236"/>
    </location>
</feature>